<feature type="binding site" evidence="9">
    <location>
        <position position="125"/>
    </location>
    <ligand>
        <name>Zn(2+)</name>
        <dbReference type="ChEBI" id="CHEBI:29105"/>
        <note>catalytic</note>
    </ligand>
</feature>
<feature type="binding site" evidence="9">
    <location>
        <position position="118"/>
    </location>
    <ligand>
        <name>Zn(2+)</name>
        <dbReference type="ChEBI" id="CHEBI:29105"/>
        <note>catalytic</note>
    </ligand>
</feature>
<protein>
    <recommendedName>
        <fullName evidence="9 10">D-alanyl-D-alanine dipeptidase</fullName>
        <shortName evidence="9 10">D-Ala-D-Ala dipeptidase</shortName>
        <ecNumber evidence="9 10">3.4.13.22</ecNumber>
    </recommendedName>
</protein>
<feature type="binding site" evidence="9">
    <location>
        <position position="189"/>
    </location>
    <ligand>
        <name>Zn(2+)</name>
        <dbReference type="ChEBI" id="CHEBI:29105"/>
        <note>catalytic</note>
    </ligand>
</feature>
<comment type="function">
    <text evidence="9 10">Catalyzes hydrolysis of the D-alanyl-D-alanine dipeptide.</text>
</comment>
<dbReference type="EMBL" id="CP036528">
    <property type="protein sequence ID" value="QBK27167.1"/>
    <property type="molecule type" value="Genomic_DNA"/>
</dbReference>
<keyword evidence="5 9" id="KW-0862">Zinc</keyword>
<evidence type="ECO:0000256" key="8">
    <source>
        <dbReference type="ARBA" id="ARBA00023316"/>
    </source>
</evidence>
<dbReference type="InterPro" id="IPR009045">
    <property type="entry name" value="Zn_M74/Hedgehog-like"/>
</dbReference>
<dbReference type="GO" id="GO:0006508">
    <property type="term" value="P:proteolysis"/>
    <property type="evidence" value="ECO:0007669"/>
    <property type="project" value="UniProtKB-KW"/>
</dbReference>
<dbReference type="GO" id="GO:0071555">
    <property type="term" value="P:cell wall organization"/>
    <property type="evidence" value="ECO:0007669"/>
    <property type="project" value="UniProtKB-KW"/>
</dbReference>
<dbReference type="GO" id="GO:0008270">
    <property type="term" value="F:zinc ion binding"/>
    <property type="evidence" value="ECO:0007669"/>
    <property type="project" value="UniProtKB-UniRule"/>
</dbReference>
<evidence type="ECO:0000256" key="2">
    <source>
        <dbReference type="ARBA" id="ARBA00022670"/>
    </source>
</evidence>
<evidence type="ECO:0000256" key="7">
    <source>
        <dbReference type="ARBA" id="ARBA00023049"/>
    </source>
</evidence>
<evidence type="ECO:0000256" key="3">
    <source>
        <dbReference type="ARBA" id="ARBA00022723"/>
    </source>
</evidence>
<dbReference type="PIRSF" id="PIRSF026671">
    <property type="entry name" value="AA_dipeptidase"/>
    <property type="match status" value="1"/>
</dbReference>
<dbReference type="KEGG" id="uth:DKZ56_08680"/>
<dbReference type="GO" id="GO:0008237">
    <property type="term" value="F:metallopeptidase activity"/>
    <property type="evidence" value="ECO:0007669"/>
    <property type="project" value="UniProtKB-KW"/>
</dbReference>
<dbReference type="InterPro" id="IPR000755">
    <property type="entry name" value="A_A_dipeptidase"/>
</dbReference>
<name>A0A4P6UW62_9BACL</name>
<dbReference type="GO" id="GO:0160237">
    <property type="term" value="F:D-Ala-D-Ala dipeptidase activity"/>
    <property type="evidence" value="ECO:0007669"/>
    <property type="project" value="UniProtKB-EC"/>
</dbReference>
<keyword evidence="4 9" id="KW-0378">Hydrolase</keyword>
<evidence type="ECO:0000313" key="12">
    <source>
        <dbReference type="Proteomes" id="UP000291151"/>
    </source>
</evidence>
<keyword evidence="2 9" id="KW-0645">Protease</keyword>
<evidence type="ECO:0000256" key="10">
    <source>
        <dbReference type="PIRNR" id="PIRNR026671"/>
    </source>
</evidence>
<evidence type="ECO:0000256" key="4">
    <source>
        <dbReference type="ARBA" id="ARBA00022801"/>
    </source>
</evidence>
<evidence type="ECO:0000256" key="6">
    <source>
        <dbReference type="ARBA" id="ARBA00022997"/>
    </source>
</evidence>
<dbReference type="Pfam" id="PF01427">
    <property type="entry name" value="Peptidase_M15"/>
    <property type="match status" value="1"/>
</dbReference>
<dbReference type="CDD" id="cd14843">
    <property type="entry name" value="D-Ala-D-Ala_dipeptidase_like"/>
    <property type="match status" value="1"/>
</dbReference>
<organism evidence="11 12">
    <name type="scientific">Ureibacillus thermophilus</name>
    <dbReference type="NCBI Taxonomy" id="367743"/>
    <lineage>
        <taxon>Bacteria</taxon>
        <taxon>Bacillati</taxon>
        <taxon>Bacillota</taxon>
        <taxon>Bacilli</taxon>
        <taxon>Bacillales</taxon>
        <taxon>Caryophanaceae</taxon>
        <taxon>Ureibacillus</taxon>
    </lineage>
</organism>
<dbReference type="AlphaFoldDB" id="A0A4P6UW62"/>
<evidence type="ECO:0000313" key="11">
    <source>
        <dbReference type="EMBL" id="QBK27167.1"/>
    </source>
</evidence>
<keyword evidence="8 10" id="KW-0961">Cell wall biogenesis/degradation</keyword>
<dbReference type="SUPFAM" id="SSF55166">
    <property type="entry name" value="Hedgehog/DD-peptidase"/>
    <property type="match status" value="1"/>
</dbReference>
<comment type="cofactor">
    <cofactor evidence="9">
        <name>Zn(2+)</name>
        <dbReference type="ChEBI" id="CHEBI:29105"/>
    </cofactor>
    <text evidence="9">Binds 1 zinc ion per subunit.</text>
</comment>
<evidence type="ECO:0000256" key="9">
    <source>
        <dbReference type="HAMAP-Rule" id="MF_01924"/>
    </source>
</evidence>
<feature type="site" description="Transition state stabilizer" evidence="9">
    <location>
        <position position="69"/>
    </location>
</feature>
<keyword evidence="12" id="KW-1185">Reference proteome</keyword>
<sequence length="226" mass="26667">MSQIIECKEPLIKVQQEPNRLFIKPIYFQQNIPSSINSIYLREEVYLRLKKALDLLACQYSFILYDGFRPYQVQKALFDLFYATIQKQNKELSDEEILQETLKYVALPSMDPFKTSPHITGGAIDLTLGDENGNELDLGTQFDEISEKSATRYFENHPEENAEALRNRRILYNCLTKVGFNNYSEEWWHYDFGNISWARRAKEKIVRYGPIIAEINNHDVKEYRYL</sequence>
<dbReference type="Proteomes" id="UP000291151">
    <property type="component" value="Chromosome"/>
</dbReference>
<feature type="active site" description="Proton donor/acceptor" evidence="9">
    <location>
        <position position="186"/>
    </location>
</feature>
<keyword evidence="6 9" id="KW-0224">Dipeptidase</keyword>
<dbReference type="EC" id="3.4.13.22" evidence="9 10"/>
<comment type="catalytic activity">
    <reaction evidence="1 9 10">
        <text>D-alanyl-D-alanine + H2O = 2 D-alanine</text>
        <dbReference type="Rhea" id="RHEA:20661"/>
        <dbReference type="ChEBI" id="CHEBI:15377"/>
        <dbReference type="ChEBI" id="CHEBI:57416"/>
        <dbReference type="ChEBI" id="CHEBI:57822"/>
        <dbReference type="EC" id="3.4.13.22"/>
    </reaction>
</comment>
<gene>
    <name evidence="11" type="ORF">DKZ56_08680</name>
</gene>
<dbReference type="RefSeq" id="WP_208652216.1">
    <property type="nucleotide sequence ID" value="NZ_CP036528.1"/>
</dbReference>
<dbReference type="PANTHER" id="PTHR43126:SF2">
    <property type="entry name" value="D-ALANYL-D-ALANINE DIPEPTIDASE"/>
    <property type="match status" value="1"/>
</dbReference>
<comment type="similarity">
    <text evidence="9 10">Belongs to the peptidase M15D family.</text>
</comment>
<evidence type="ECO:0000256" key="5">
    <source>
        <dbReference type="ARBA" id="ARBA00022833"/>
    </source>
</evidence>
<dbReference type="Gene3D" id="3.30.1380.10">
    <property type="match status" value="1"/>
</dbReference>
<dbReference type="PANTHER" id="PTHR43126">
    <property type="entry name" value="D-ALANYL-D-ALANINE DIPEPTIDASE"/>
    <property type="match status" value="1"/>
</dbReference>
<dbReference type="HAMAP" id="MF_01924">
    <property type="entry name" value="A_A_dipeptidase"/>
    <property type="match status" value="1"/>
</dbReference>
<accession>A0A4P6UW62</accession>
<proteinExistence type="inferred from homology"/>
<evidence type="ECO:0000256" key="1">
    <source>
        <dbReference type="ARBA" id="ARBA00001362"/>
    </source>
</evidence>
<keyword evidence="7 9" id="KW-0482">Metalloprotease</keyword>
<reference evidence="11 12" key="1">
    <citation type="submission" date="2019-02" db="EMBL/GenBank/DDBJ databases">
        <title>Ureibacillus thermophilus.</title>
        <authorList>
            <person name="Sunny J.S."/>
            <person name="Natarajan A."/>
            <person name="Saleena L.M."/>
        </authorList>
    </citation>
    <scope>NUCLEOTIDE SEQUENCE [LARGE SCALE GENOMIC DNA]</scope>
    <source>
        <strain evidence="11 12">LM102</strain>
    </source>
</reference>
<keyword evidence="3 9" id="KW-0479">Metal-binding</keyword>